<gene>
    <name evidence="1" type="ORF">JHE00_11975</name>
</gene>
<protein>
    <submittedName>
        <fullName evidence="1">Uncharacterized protein</fullName>
    </submittedName>
</protein>
<organism evidence="1 2">
    <name type="scientific">Prauserella cavernicola</name>
    <dbReference type="NCBI Taxonomy" id="2800127"/>
    <lineage>
        <taxon>Bacteria</taxon>
        <taxon>Bacillati</taxon>
        <taxon>Actinomycetota</taxon>
        <taxon>Actinomycetes</taxon>
        <taxon>Pseudonocardiales</taxon>
        <taxon>Pseudonocardiaceae</taxon>
        <taxon>Prauserella</taxon>
    </lineage>
</organism>
<sequence length="210" mass="23715">MFAHEEKLQEKRDKTTVRPGFRERVEEFMRGQWREPVVVLRLSDNGLAFEVPGRREDGTVKGKRLVRRFFWNIIRGVGVAVSYVLYLMHNSAAGKGSTKRVVHVKGPENAMVLDLTDRLRAAKAPWLVCSPSALAIVDTGTTILEPANAPEPQVVWQARDPQAPKVDLRKRTVTWPDGSTFEFLLYGNTESRHLRTFFGPEGTINWTGSA</sequence>
<reference evidence="1" key="1">
    <citation type="submission" date="2020-12" db="EMBL/GenBank/DDBJ databases">
        <title>Prauserella sp. ASG 168, a novel actinomycete isolated from cave rock.</title>
        <authorList>
            <person name="Suriyachadkun C."/>
        </authorList>
    </citation>
    <scope>NUCLEOTIDE SEQUENCE</scope>
    <source>
        <strain evidence="1">ASG 168</strain>
    </source>
</reference>
<proteinExistence type="predicted"/>
<accession>A0A934QSU7</accession>
<dbReference type="EMBL" id="JAENJH010000002">
    <property type="protein sequence ID" value="MBK1785044.1"/>
    <property type="molecule type" value="Genomic_DNA"/>
</dbReference>
<dbReference type="Proteomes" id="UP000635245">
    <property type="component" value="Unassembled WGS sequence"/>
</dbReference>
<keyword evidence="2" id="KW-1185">Reference proteome</keyword>
<name>A0A934QSU7_9PSEU</name>
<dbReference type="AlphaFoldDB" id="A0A934QSU7"/>
<evidence type="ECO:0000313" key="1">
    <source>
        <dbReference type="EMBL" id="MBK1785044.1"/>
    </source>
</evidence>
<comment type="caution">
    <text evidence="1">The sequence shown here is derived from an EMBL/GenBank/DDBJ whole genome shotgun (WGS) entry which is preliminary data.</text>
</comment>
<evidence type="ECO:0000313" key="2">
    <source>
        <dbReference type="Proteomes" id="UP000635245"/>
    </source>
</evidence>